<dbReference type="HOGENOM" id="CLU_083287_18_6_9"/>
<keyword evidence="1" id="KW-0805">Transcription regulation</keyword>
<gene>
    <name evidence="5" type="ORF">HMPREF9488_01146</name>
</gene>
<sequence length="142" mass="16810">MKYEKLSIIMEELRMVHKLHNKMMSGHCQDITPEQGKLLYLIRNEKMNQKEIAKHLHITEATLSVRIKRLVDSGLVEREVDRNDKRVYSIVLSKKGEKLMNDMENAIHHYQEVICKGITNEEYESVLKVIHKIQKNIKEEIE</sequence>
<dbReference type="InterPro" id="IPR036388">
    <property type="entry name" value="WH-like_DNA-bd_sf"/>
</dbReference>
<keyword evidence="2" id="KW-0238">DNA-binding</keyword>
<dbReference type="InterPro" id="IPR000835">
    <property type="entry name" value="HTH_MarR-typ"/>
</dbReference>
<keyword evidence="3" id="KW-0804">Transcription</keyword>
<dbReference type="SMART" id="SM00347">
    <property type="entry name" value="HTH_MARR"/>
    <property type="match status" value="1"/>
</dbReference>
<dbReference type="CDD" id="cd00090">
    <property type="entry name" value="HTH_ARSR"/>
    <property type="match status" value="1"/>
</dbReference>
<dbReference type="PROSITE" id="PS50995">
    <property type="entry name" value="HTH_MARR_2"/>
    <property type="match status" value="1"/>
</dbReference>
<dbReference type="Pfam" id="PF12802">
    <property type="entry name" value="MarR_2"/>
    <property type="match status" value="1"/>
</dbReference>
<dbReference type="PANTHER" id="PTHR42756">
    <property type="entry name" value="TRANSCRIPTIONAL REGULATOR, MARR"/>
    <property type="match status" value="1"/>
</dbReference>
<accession>E7G8Q8</accession>
<dbReference type="EMBL" id="ADKX01000021">
    <property type="protein sequence ID" value="EFW05589.1"/>
    <property type="molecule type" value="Genomic_DNA"/>
</dbReference>
<evidence type="ECO:0000256" key="3">
    <source>
        <dbReference type="ARBA" id="ARBA00023163"/>
    </source>
</evidence>
<dbReference type="SUPFAM" id="SSF46785">
    <property type="entry name" value="Winged helix' DNA-binding domain"/>
    <property type="match status" value="1"/>
</dbReference>
<dbReference type="GO" id="GO:0003700">
    <property type="term" value="F:DNA-binding transcription factor activity"/>
    <property type="evidence" value="ECO:0007669"/>
    <property type="project" value="InterPro"/>
</dbReference>
<dbReference type="RefSeq" id="WP_008788262.1">
    <property type="nucleotide sequence ID" value="NZ_AKCB01000002.1"/>
</dbReference>
<protein>
    <recommendedName>
        <fullName evidence="4">HTH marR-type domain-containing protein</fullName>
    </recommendedName>
</protein>
<dbReference type="GO" id="GO:0003677">
    <property type="term" value="F:DNA binding"/>
    <property type="evidence" value="ECO:0007669"/>
    <property type="project" value="UniProtKB-KW"/>
</dbReference>
<dbReference type="InterPro" id="IPR011991">
    <property type="entry name" value="ArsR-like_HTH"/>
</dbReference>
<name>E7G8Q8_9FIRM</name>
<evidence type="ECO:0000256" key="2">
    <source>
        <dbReference type="ARBA" id="ARBA00023125"/>
    </source>
</evidence>
<organism evidence="5 6">
    <name type="scientific">Coprobacillus cateniformis</name>
    <dbReference type="NCBI Taxonomy" id="100884"/>
    <lineage>
        <taxon>Bacteria</taxon>
        <taxon>Bacillati</taxon>
        <taxon>Bacillota</taxon>
        <taxon>Erysipelotrichia</taxon>
        <taxon>Erysipelotrichales</taxon>
        <taxon>Coprobacillaceae</taxon>
        <taxon>Coprobacillus</taxon>
    </lineage>
</organism>
<dbReference type="PRINTS" id="PR00598">
    <property type="entry name" value="HTHMARR"/>
</dbReference>
<dbReference type="STRING" id="100884.GCA_000269565_02989"/>
<dbReference type="Proteomes" id="UP000003157">
    <property type="component" value="Unassembled WGS sequence"/>
</dbReference>
<dbReference type="PANTHER" id="PTHR42756:SF1">
    <property type="entry name" value="TRANSCRIPTIONAL REPRESSOR OF EMRAB OPERON"/>
    <property type="match status" value="1"/>
</dbReference>
<dbReference type="GeneID" id="78230788"/>
<dbReference type="OrthoDB" id="166070at2"/>
<keyword evidence="6" id="KW-1185">Reference proteome</keyword>
<comment type="caution">
    <text evidence="5">The sequence shown here is derived from an EMBL/GenBank/DDBJ whole genome shotgun (WGS) entry which is preliminary data.</text>
</comment>
<dbReference type="Gene3D" id="1.10.10.10">
    <property type="entry name" value="Winged helix-like DNA-binding domain superfamily/Winged helix DNA-binding domain"/>
    <property type="match status" value="1"/>
</dbReference>
<evidence type="ECO:0000256" key="1">
    <source>
        <dbReference type="ARBA" id="ARBA00023015"/>
    </source>
</evidence>
<feature type="domain" description="HTH marR-type" evidence="4">
    <location>
        <begin position="1"/>
        <end position="135"/>
    </location>
</feature>
<evidence type="ECO:0000259" key="4">
    <source>
        <dbReference type="PROSITE" id="PS50995"/>
    </source>
</evidence>
<proteinExistence type="predicted"/>
<evidence type="ECO:0000313" key="6">
    <source>
        <dbReference type="Proteomes" id="UP000003157"/>
    </source>
</evidence>
<reference evidence="5 6" key="1">
    <citation type="submission" date="2010-12" db="EMBL/GenBank/DDBJ databases">
        <title>The Genome Sequence of Coprobacillus sp. strain 29_1.</title>
        <authorList>
            <consortium name="The Broad Institute Genome Sequencing Platform"/>
            <person name="Earl A."/>
            <person name="Ward D."/>
            <person name="Feldgarden M."/>
            <person name="Gevers D."/>
            <person name="Daigneault M."/>
            <person name="Sibley C.D."/>
            <person name="White A."/>
            <person name="Strauss J."/>
            <person name="Allen-Vercoe E."/>
            <person name="Young S.K."/>
            <person name="Zeng Q."/>
            <person name="Gargeya S."/>
            <person name="Fitzgerald M."/>
            <person name="Haas B."/>
            <person name="Abouelleil A."/>
            <person name="Alvarado L."/>
            <person name="Arachchi H.M."/>
            <person name="Berlin A."/>
            <person name="Brown A."/>
            <person name="Chapman S.B."/>
            <person name="Chen Z."/>
            <person name="Dunbar C."/>
            <person name="Freedman E."/>
            <person name="Gearin G."/>
            <person name="Gellesch M."/>
            <person name="Goldberg J."/>
            <person name="Griggs A."/>
            <person name="Gujja S."/>
            <person name="Heilman E."/>
            <person name="Heiman D."/>
            <person name="Howarth C."/>
            <person name="Larson L."/>
            <person name="Lui A."/>
            <person name="MacDonald P.J.P."/>
            <person name="Mehta T."/>
            <person name="Montmayeur A."/>
            <person name="Murphy C."/>
            <person name="Neiman D."/>
            <person name="Pearson M."/>
            <person name="Priest M."/>
            <person name="Roberts A."/>
            <person name="Saif S."/>
            <person name="Shea T."/>
            <person name="Shenoy N."/>
            <person name="Sisk P."/>
            <person name="Stolte C."/>
            <person name="Sykes S."/>
            <person name="White J."/>
            <person name="Yandava C."/>
            <person name="Nusbaum C."/>
            <person name="Birren B."/>
        </authorList>
    </citation>
    <scope>NUCLEOTIDE SEQUENCE [LARGE SCALE GENOMIC DNA]</scope>
    <source>
        <strain evidence="5 6">29_1</strain>
    </source>
</reference>
<dbReference type="eggNOG" id="COG1846">
    <property type="taxonomic scope" value="Bacteria"/>
</dbReference>
<dbReference type="AlphaFoldDB" id="E7G8Q8"/>
<evidence type="ECO:0000313" key="5">
    <source>
        <dbReference type="EMBL" id="EFW05589.1"/>
    </source>
</evidence>
<dbReference type="InterPro" id="IPR036390">
    <property type="entry name" value="WH_DNA-bd_sf"/>
</dbReference>
<dbReference type="InterPro" id="IPR023187">
    <property type="entry name" value="Tscrpt_reg_MarR-type_CS"/>
</dbReference>
<dbReference type="PROSITE" id="PS01117">
    <property type="entry name" value="HTH_MARR_1"/>
    <property type="match status" value="1"/>
</dbReference>